<geneLocation type="plasmid" evidence="1 2">
    <name>pSS37A-Re-3</name>
</geneLocation>
<evidence type="ECO:0000313" key="2">
    <source>
        <dbReference type="Proteomes" id="UP001317629"/>
    </source>
</evidence>
<name>A0ABN6VLK6_9HYPH</name>
<organism evidence="1 2">
    <name type="scientific">Methylocystis iwaonis</name>
    <dbReference type="NCBI Taxonomy" id="2885079"/>
    <lineage>
        <taxon>Bacteria</taxon>
        <taxon>Pseudomonadati</taxon>
        <taxon>Pseudomonadota</taxon>
        <taxon>Alphaproteobacteria</taxon>
        <taxon>Hyphomicrobiales</taxon>
        <taxon>Methylocystaceae</taxon>
        <taxon>Methylocystis</taxon>
    </lineage>
</organism>
<evidence type="ECO:0000313" key="1">
    <source>
        <dbReference type="EMBL" id="BDV36600.1"/>
    </source>
</evidence>
<gene>
    <name evidence="1" type="ORF">SS37A_41300</name>
</gene>
<proteinExistence type="predicted"/>
<accession>A0ABN6VLK6</accession>
<keyword evidence="2" id="KW-1185">Reference proteome</keyword>
<keyword evidence="1" id="KW-0614">Plasmid</keyword>
<dbReference type="EMBL" id="AP027145">
    <property type="protein sequence ID" value="BDV36600.1"/>
    <property type="molecule type" value="Genomic_DNA"/>
</dbReference>
<reference evidence="1 2" key="1">
    <citation type="journal article" date="2023" name="Int. J. Syst. Evol. Microbiol.">
        <title>Methylocystis iwaonis sp. nov., a type II methane-oxidizing bacterium from surface soil of a rice paddy field in Japan, and emended description of the genus Methylocystis (ex Whittenbury et al. 1970) Bowman et al. 1993.</title>
        <authorList>
            <person name="Kaise H."/>
            <person name="Sawadogo J.B."/>
            <person name="Alam M.S."/>
            <person name="Ueno C."/>
            <person name="Dianou D."/>
            <person name="Shinjo R."/>
            <person name="Asakawa S."/>
        </authorList>
    </citation>
    <scope>NUCLEOTIDE SEQUENCE [LARGE SCALE GENOMIC DNA]</scope>
    <source>
        <strain evidence="1 2">SS37A-Re</strain>
    </source>
</reference>
<protein>
    <submittedName>
        <fullName evidence="1">Uncharacterized protein</fullName>
    </submittedName>
</protein>
<sequence>MRGGGILPIAGAHLVAGSAKARLISENFDRRLYFAKVDLGLVNVPVLDCIVPNFLDIGLSPW</sequence>
<dbReference type="Proteomes" id="UP001317629">
    <property type="component" value="Plasmid pSS37A-Re-3"/>
</dbReference>